<feature type="transmembrane region" description="Helical" evidence="3">
    <location>
        <begin position="75"/>
        <end position="92"/>
    </location>
</feature>
<dbReference type="PANTHER" id="PTHR36766">
    <property type="entry name" value="PLANT BROAD-SPECTRUM MILDEW RESISTANCE PROTEIN RPW8"/>
    <property type="match status" value="1"/>
</dbReference>
<comment type="caution">
    <text evidence="5">The sequence shown here is derived from an EMBL/GenBank/DDBJ whole genome shotgun (WGS) entry which is preliminary data.</text>
</comment>
<evidence type="ECO:0000313" key="6">
    <source>
        <dbReference type="Proteomes" id="UP000823388"/>
    </source>
</evidence>
<organism evidence="5 6">
    <name type="scientific">Panicum virgatum</name>
    <name type="common">Blackwell switchgrass</name>
    <dbReference type="NCBI Taxonomy" id="38727"/>
    <lineage>
        <taxon>Eukaryota</taxon>
        <taxon>Viridiplantae</taxon>
        <taxon>Streptophyta</taxon>
        <taxon>Embryophyta</taxon>
        <taxon>Tracheophyta</taxon>
        <taxon>Spermatophyta</taxon>
        <taxon>Magnoliopsida</taxon>
        <taxon>Liliopsida</taxon>
        <taxon>Poales</taxon>
        <taxon>Poaceae</taxon>
        <taxon>PACMAD clade</taxon>
        <taxon>Panicoideae</taxon>
        <taxon>Panicodae</taxon>
        <taxon>Paniceae</taxon>
        <taxon>Panicinae</taxon>
        <taxon>Panicum</taxon>
        <taxon>Panicum sect. Hiantes</taxon>
    </lineage>
</organism>
<dbReference type="FunFam" id="1.10.8.430:FF:000003">
    <property type="entry name" value="Probable disease resistance protein At5g66910"/>
    <property type="match status" value="1"/>
</dbReference>
<dbReference type="Gene3D" id="1.10.8.430">
    <property type="entry name" value="Helical domain of apoptotic protease-activating factors"/>
    <property type="match status" value="1"/>
</dbReference>
<evidence type="ECO:0000259" key="4">
    <source>
        <dbReference type="Pfam" id="PF00931"/>
    </source>
</evidence>
<dbReference type="SUPFAM" id="SSF52540">
    <property type="entry name" value="P-loop containing nucleoside triphosphate hydrolases"/>
    <property type="match status" value="1"/>
</dbReference>
<evidence type="ECO:0000256" key="2">
    <source>
        <dbReference type="SAM" id="MobiDB-lite"/>
    </source>
</evidence>
<evidence type="ECO:0000256" key="1">
    <source>
        <dbReference type="ARBA" id="ARBA00022821"/>
    </source>
</evidence>
<dbReference type="InterPro" id="IPR002182">
    <property type="entry name" value="NB-ARC"/>
</dbReference>
<name>A0A8T0T4Z7_PANVG</name>
<feature type="transmembrane region" description="Helical" evidence="3">
    <location>
        <begin position="104"/>
        <end position="122"/>
    </location>
</feature>
<dbReference type="Proteomes" id="UP000823388">
    <property type="component" value="Chromosome 5K"/>
</dbReference>
<feature type="region of interest" description="Disordered" evidence="2">
    <location>
        <begin position="1"/>
        <end position="35"/>
    </location>
</feature>
<dbReference type="GO" id="GO:0043531">
    <property type="term" value="F:ADP binding"/>
    <property type="evidence" value="ECO:0007669"/>
    <property type="project" value="InterPro"/>
</dbReference>
<reference evidence="5" key="1">
    <citation type="submission" date="2020-05" db="EMBL/GenBank/DDBJ databases">
        <title>WGS assembly of Panicum virgatum.</title>
        <authorList>
            <person name="Lovell J.T."/>
            <person name="Jenkins J."/>
            <person name="Shu S."/>
            <person name="Juenger T.E."/>
            <person name="Schmutz J."/>
        </authorList>
    </citation>
    <scope>NUCLEOTIDE SEQUENCE</scope>
    <source>
        <strain evidence="5">AP13</strain>
    </source>
</reference>
<keyword evidence="1" id="KW-0611">Plant defense</keyword>
<protein>
    <recommendedName>
        <fullName evidence="4">NB-ARC domain-containing protein</fullName>
    </recommendedName>
</protein>
<dbReference type="GO" id="GO:0006952">
    <property type="term" value="P:defense response"/>
    <property type="evidence" value="ECO:0007669"/>
    <property type="project" value="UniProtKB-KW"/>
</dbReference>
<dbReference type="PANTHER" id="PTHR36766:SF64">
    <property type="entry name" value="OS12G0206100 PROTEIN"/>
    <property type="match status" value="1"/>
</dbReference>
<dbReference type="Pfam" id="PF00931">
    <property type="entry name" value="NB-ARC"/>
    <property type="match status" value="1"/>
</dbReference>
<proteinExistence type="predicted"/>
<evidence type="ECO:0000256" key="3">
    <source>
        <dbReference type="SAM" id="Phobius"/>
    </source>
</evidence>
<gene>
    <name evidence="5" type="ORF">PVAP13_5KG772932</name>
</gene>
<dbReference type="InterPro" id="IPR027417">
    <property type="entry name" value="P-loop_NTPase"/>
</dbReference>
<dbReference type="PRINTS" id="PR00364">
    <property type="entry name" value="DISEASERSIST"/>
</dbReference>
<dbReference type="Gene3D" id="3.40.50.300">
    <property type="entry name" value="P-loop containing nucleotide triphosphate hydrolases"/>
    <property type="match status" value="1"/>
</dbReference>
<feature type="domain" description="NB-ARC" evidence="4">
    <location>
        <begin position="212"/>
        <end position="355"/>
    </location>
</feature>
<keyword evidence="3" id="KW-0472">Membrane</keyword>
<keyword evidence="3" id="KW-0812">Transmembrane</keyword>
<dbReference type="InterPro" id="IPR042197">
    <property type="entry name" value="Apaf_helical"/>
</dbReference>
<dbReference type="EMBL" id="CM029045">
    <property type="protein sequence ID" value="KAG2603456.1"/>
    <property type="molecule type" value="Genomic_DNA"/>
</dbReference>
<accession>A0A8T0T4Z7</accession>
<dbReference type="AlphaFoldDB" id="A0A8T0T4Z7"/>
<keyword evidence="6" id="KW-1185">Reference proteome</keyword>
<sequence>MDDPHRTRVARGSGRIELRRGSPLPPPSTSSSQKGSIVFSMVGGARAPPDPPLNPLLDRDQIPRPGLRLRLAVKPPVYLLLFGAAVILIYRIPHGIRRTNPEHILFLYACYVTGLLMIYLPTTHVRRVNANALDMLLQISKQAAAKLLRKVTDPVRKGKGLVVETLTRSVMKARSILHVGRNLFPLRGRRRRSMASYETKVLDFVERQTVVPSLLGISGMRGVGKTTLLRFVRDSYAHGSSFSYVFFLGAGPGCTVGSLHHAISVNIQQTPDVPISTCLKGKPFLLLLDDVRERLDLAAVGLPTPLGRRQKVIFTTRNHQICADMGCSSSTTIQMECLSEDDAWNLFKDKVGEQNIDAHPHIKHLAKKMVAECRGLPSALCALGRAMSTKSDVKEWRYGYDMLKRKRSPVSEIQEIDDEGHSDLYHLEEKLQDLFF</sequence>
<evidence type="ECO:0000313" key="5">
    <source>
        <dbReference type="EMBL" id="KAG2603456.1"/>
    </source>
</evidence>
<keyword evidence="3" id="KW-1133">Transmembrane helix</keyword>